<proteinExistence type="inferred from homology"/>
<accession>A0AAD5S9Q4</accession>
<evidence type="ECO:0000256" key="5">
    <source>
        <dbReference type="ARBA" id="ARBA00023315"/>
    </source>
</evidence>
<dbReference type="SUPFAM" id="SSF55729">
    <property type="entry name" value="Acyl-CoA N-acyltransferases (Nat)"/>
    <property type="match status" value="1"/>
</dbReference>
<dbReference type="EMBL" id="JADGJD010000851">
    <property type="protein sequence ID" value="KAJ3048076.1"/>
    <property type="molecule type" value="Genomic_DNA"/>
</dbReference>
<sequence length="229" mass="26878">MTTGSLLGPGRDPLNAWKTKSNDALELKLVRTTEDGTISGEEFAPEFTYPVFGEKEEIFGYRDLHVKLHYAAGSLATYFGIEYAQQYDERTRKVDDIPQLLSEHMSPGYTDNYDAFLDTVRRDETEFRPFGEKFYEYELDDRDGSGTNDGVVFEMYKCNFSTPGCKQYHKRIQLFLLWFIEGASFIEDTDPNWDLVFVYEKRKRNGQDIYSVVGYMTYYPFFYYPDKKR</sequence>
<evidence type="ECO:0000259" key="7">
    <source>
        <dbReference type="Pfam" id="PF10394"/>
    </source>
</evidence>
<organism evidence="8 9">
    <name type="scientific">Rhizophlyctis rosea</name>
    <dbReference type="NCBI Taxonomy" id="64517"/>
    <lineage>
        <taxon>Eukaryota</taxon>
        <taxon>Fungi</taxon>
        <taxon>Fungi incertae sedis</taxon>
        <taxon>Chytridiomycota</taxon>
        <taxon>Chytridiomycota incertae sedis</taxon>
        <taxon>Chytridiomycetes</taxon>
        <taxon>Rhizophlyctidales</taxon>
        <taxon>Rhizophlyctidaceae</taxon>
        <taxon>Rhizophlyctis</taxon>
    </lineage>
</organism>
<dbReference type="AlphaFoldDB" id="A0AAD5S9Q4"/>
<gene>
    <name evidence="8" type="primary">HAT1_2</name>
    <name evidence="8" type="ORF">HK097_010905</name>
</gene>
<dbReference type="PANTHER" id="PTHR12046">
    <property type="entry name" value="HISTONE ACETYLTRANSFERASE TYPE B CATALYTIC SUBUNIT"/>
    <property type="match status" value="1"/>
</dbReference>
<evidence type="ECO:0000256" key="6">
    <source>
        <dbReference type="ARBA" id="ARBA00048017"/>
    </source>
</evidence>
<dbReference type="Gene3D" id="3.90.360.10">
    <property type="entry name" value="Histone acetyl transferase 1 (HAT1), N-terminal domain"/>
    <property type="match status" value="1"/>
</dbReference>
<name>A0AAD5S9Q4_9FUNG</name>
<dbReference type="GO" id="GO:0004402">
    <property type="term" value="F:histone acetyltransferase activity"/>
    <property type="evidence" value="ECO:0007669"/>
    <property type="project" value="InterPro"/>
</dbReference>
<reference evidence="8" key="1">
    <citation type="submission" date="2020-05" db="EMBL/GenBank/DDBJ databases">
        <title>Phylogenomic resolution of chytrid fungi.</title>
        <authorList>
            <person name="Stajich J.E."/>
            <person name="Amses K."/>
            <person name="Simmons R."/>
            <person name="Seto K."/>
            <person name="Myers J."/>
            <person name="Bonds A."/>
            <person name="Quandt C.A."/>
            <person name="Barry K."/>
            <person name="Liu P."/>
            <person name="Grigoriev I."/>
            <person name="Longcore J.E."/>
            <person name="James T.Y."/>
        </authorList>
    </citation>
    <scope>NUCLEOTIDE SEQUENCE</scope>
    <source>
        <strain evidence="8">JEL0318</strain>
    </source>
</reference>
<evidence type="ECO:0000256" key="4">
    <source>
        <dbReference type="ARBA" id="ARBA00022679"/>
    </source>
</evidence>
<dbReference type="Gene3D" id="3.40.630.30">
    <property type="match status" value="1"/>
</dbReference>
<comment type="similarity">
    <text evidence="1">Belongs to the HAT1 family.</text>
</comment>
<feature type="non-terminal residue" evidence="8">
    <location>
        <position position="1"/>
    </location>
</feature>
<feature type="domain" description="Histone acetyl transferase HAT1 N-terminal" evidence="7">
    <location>
        <begin position="17"/>
        <end position="181"/>
    </location>
</feature>
<dbReference type="GO" id="GO:0031509">
    <property type="term" value="P:subtelomeric heterochromatin formation"/>
    <property type="evidence" value="ECO:0007669"/>
    <property type="project" value="InterPro"/>
</dbReference>
<comment type="caution">
    <text evidence="8">The sequence shown here is derived from an EMBL/GenBank/DDBJ whole genome shotgun (WGS) entry which is preliminary data.</text>
</comment>
<dbReference type="InterPro" id="IPR017380">
    <property type="entry name" value="Hist_AcTrfase_B-typ_cat-su"/>
</dbReference>
<dbReference type="InterPro" id="IPR019467">
    <property type="entry name" value="Hat1_N"/>
</dbReference>
<evidence type="ECO:0000256" key="2">
    <source>
        <dbReference type="ARBA" id="ARBA00013184"/>
    </source>
</evidence>
<dbReference type="InterPro" id="IPR016181">
    <property type="entry name" value="Acyl_CoA_acyltransferase"/>
</dbReference>
<dbReference type="EC" id="2.3.1.48" evidence="2"/>
<keyword evidence="4" id="KW-0808">Transferase</keyword>
<dbReference type="Pfam" id="PF10394">
    <property type="entry name" value="Hat1_N"/>
    <property type="match status" value="1"/>
</dbReference>
<comment type="catalytic activity">
    <reaction evidence="6">
        <text>L-lysyl-[protein] + acetyl-CoA = N(6)-acetyl-L-lysyl-[protein] + CoA + H(+)</text>
        <dbReference type="Rhea" id="RHEA:45948"/>
        <dbReference type="Rhea" id="RHEA-COMP:9752"/>
        <dbReference type="Rhea" id="RHEA-COMP:10731"/>
        <dbReference type="ChEBI" id="CHEBI:15378"/>
        <dbReference type="ChEBI" id="CHEBI:29969"/>
        <dbReference type="ChEBI" id="CHEBI:57287"/>
        <dbReference type="ChEBI" id="CHEBI:57288"/>
        <dbReference type="ChEBI" id="CHEBI:61930"/>
        <dbReference type="EC" id="2.3.1.48"/>
    </reaction>
</comment>
<evidence type="ECO:0000313" key="8">
    <source>
        <dbReference type="EMBL" id="KAJ3048076.1"/>
    </source>
</evidence>
<protein>
    <recommendedName>
        <fullName evidence="3">Histone acetyltransferase type B catalytic subunit</fullName>
        <ecNumber evidence="2">2.3.1.48</ecNumber>
    </recommendedName>
</protein>
<evidence type="ECO:0000256" key="3">
    <source>
        <dbReference type="ARBA" id="ARBA00021268"/>
    </source>
</evidence>
<keyword evidence="5" id="KW-0012">Acyltransferase</keyword>
<evidence type="ECO:0000256" key="1">
    <source>
        <dbReference type="ARBA" id="ARBA00010543"/>
    </source>
</evidence>
<keyword evidence="9" id="KW-1185">Reference proteome</keyword>
<dbReference type="GO" id="GO:0005634">
    <property type="term" value="C:nucleus"/>
    <property type="evidence" value="ECO:0007669"/>
    <property type="project" value="InterPro"/>
</dbReference>
<evidence type="ECO:0000313" key="9">
    <source>
        <dbReference type="Proteomes" id="UP001212841"/>
    </source>
</evidence>
<dbReference type="GO" id="GO:0000781">
    <property type="term" value="C:chromosome, telomeric region"/>
    <property type="evidence" value="ECO:0007669"/>
    <property type="project" value="GOC"/>
</dbReference>
<dbReference type="Proteomes" id="UP001212841">
    <property type="component" value="Unassembled WGS sequence"/>
</dbReference>
<dbReference type="InterPro" id="IPR037113">
    <property type="entry name" value="Hat1_N_sf"/>
</dbReference>